<keyword evidence="3" id="KW-0732">Signal</keyword>
<gene>
    <name evidence="5" type="ORF">JCM19237_5345</name>
</gene>
<dbReference type="SUPFAM" id="SSF89392">
    <property type="entry name" value="Prokaryotic lipoproteins and lipoprotein localization factors"/>
    <property type="match status" value="1"/>
</dbReference>
<dbReference type="Proteomes" id="UP000029227">
    <property type="component" value="Unassembled WGS sequence"/>
</dbReference>
<keyword evidence="4" id="KW-0653">Protein transport</keyword>
<evidence type="ECO:0000256" key="1">
    <source>
        <dbReference type="ARBA" id="ARBA00011245"/>
    </source>
</evidence>
<evidence type="ECO:0000313" key="5">
    <source>
        <dbReference type="EMBL" id="GAL02452.1"/>
    </source>
</evidence>
<evidence type="ECO:0000313" key="6">
    <source>
        <dbReference type="Proteomes" id="UP000029227"/>
    </source>
</evidence>
<dbReference type="eggNOG" id="COG2834">
    <property type="taxonomic scope" value="Bacteria"/>
</dbReference>
<keyword evidence="2" id="KW-0813">Transport</keyword>
<dbReference type="Gene3D" id="2.50.20.10">
    <property type="entry name" value="Lipoprotein localisation LolA/LolB/LppX"/>
    <property type="match status" value="1"/>
</dbReference>
<dbReference type="AlphaFoldDB" id="A0A090R4A2"/>
<proteinExistence type="predicted"/>
<comment type="caution">
    <text evidence="5">The sequence shown here is derived from an EMBL/GenBank/DDBJ whole genome shotgun (WGS) entry which is preliminary data.</text>
</comment>
<evidence type="ECO:0000256" key="4">
    <source>
        <dbReference type="ARBA" id="ARBA00022927"/>
    </source>
</evidence>
<evidence type="ECO:0000256" key="2">
    <source>
        <dbReference type="ARBA" id="ARBA00022448"/>
    </source>
</evidence>
<protein>
    <submittedName>
        <fullName evidence="5">Putative transmembrane protein</fullName>
    </submittedName>
</protein>
<dbReference type="STRING" id="754436.JCM19237_5345"/>
<comment type="subunit">
    <text evidence="1">Monomer.</text>
</comment>
<dbReference type="InterPro" id="IPR004564">
    <property type="entry name" value="OM_lipoprot_carrier_LolA-like"/>
</dbReference>
<dbReference type="GO" id="GO:0015031">
    <property type="term" value="P:protein transport"/>
    <property type="evidence" value="ECO:0007669"/>
    <property type="project" value="UniProtKB-KW"/>
</dbReference>
<keyword evidence="5" id="KW-0812">Transmembrane</keyword>
<evidence type="ECO:0000256" key="3">
    <source>
        <dbReference type="ARBA" id="ARBA00022729"/>
    </source>
</evidence>
<sequence>MAGVPAGYVYAKTASQNLPQTESQTLTLAALQQRLAAQTLVRGDFVQTRHMAMFNAPLVSSGHFLLAQDQGLQWQQTVPFLVSLILTQDKLSQQFADNPAQVWMPKTTRWCFISAICSCHCLRGIPSS</sequence>
<keyword evidence="5" id="KW-0472">Membrane</keyword>
<organism evidence="5 6">
    <name type="scientific">Photobacterium aphoticum</name>
    <dbReference type="NCBI Taxonomy" id="754436"/>
    <lineage>
        <taxon>Bacteria</taxon>
        <taxon>Pseudomonadati</taxon>
        <taxon>Pseudomonadota</taxon>
        <taxon>Gammaproteobacteria</taxon>
        <taxon>Vibrionales</taxon>
        <taxon>Vibrionaceae</taxon>
        <taxon>Photobacterium</taxon>
    </lineage>
</organism>
<reference evidence="5 6" key="1">
    <citation type="journal article" date="2014" name="Genome Announc.">
        <title>Draft Genome Sequences of Two Vibrionaceae Species, Vibrio ponticus C121 and Photobacterium aphoticum C119, Isolated as Coral Reef Microbiota.</title>
        <authorList>
            <person name="Al-saari N."/>
            <person name="Meirelles P.M."/>
            <person name="Mino S."/>
            <person name="Suda W."/>
            <person name="Oshima K."/>
            <person name="Hattori M."/>
            <person name="Ohkuma M."/>
            <person name="Thompson F.L."/>
            <person name="Gomez-Gil B."/>
            <person name="Sawabe T."/>
            <person name="Sawabe T."/>
        </authorList>
    </citation>
    <scope>NUCLEOTIDE SEQUENCE [LARGE SCALE GENOMIC DNA]</scope>
    <source>
        <strain evidence="5 6">JCM 19237</strain>
    </source>
</reference>
<dbReference type="EMBL" id="BBMN01000001">
    <property type="protein sequence ID" value="GAL02452.1"/>
    <property type="molecule type" value="Genomic_DNA"/>
</dbReference>
<accession>A0A090R4A2</accession>
<dbReference type="InterPro" id="IPR029046">
    <property type="entry name" value="LolA/LolB/LppX"/>
</dbReference>
<name>A0A090R4A2_9GAMM</name>
<dbReference type="CDD" id="cd16325">
    <property type="entry name" value="LolA"/>
    <property type="match status" value="1"/>
</dbReference>